<dbReference type="InterPro" id="IPR011009">
    <property type="entry name" value="Kinase-like_dom_sf"/>
</dbReference>
<keyword evidence="9" id="KW-0611">Plant defense</keyword>
<feature type="transmembrane region" description="Helical" evidence="14">
    <location>
        <begin position="227"/>
        <end position="249"/>
    </location>
</feature>
<gene>
    <name evidence="17" type="ORF">Ahy_B10g100837</name>
</gene>
<evidence type="ECO:0000256" key="1">
    <source>
        <dbReference type="ARBA" id="ARBA00004170"/>
    </source>
</evidence>
<evidence type="ECO:0000256" key="14">
    <source>
        <dbReference type="SAM" id="Phobius"/>
    </source>
</evidence>
<keyword evidence="4" id="KW-0964">Secreted</keyword>
<keyword evidence="18" id="KW-1185">Reference proteome</keyword>
<dbReference type="InterPro" id="IPR001245">
    <property type="entry name" value="Ser-Thr/Tyr_kinase_cat_dom"/>
</dbReference>
<dbReference type="InterPro" id="IPR046959">
    <property type="entry name" value="PRK1-6/SRF4-like"/>
</dbReference>
<dbReference type="GO" id="GO:0016020">
    <property type="term" value="C:membrane"/>
    <property type="evidence" value="ECO:0007669"/>
    <property type="project" value="UniProtKB-SubCell"/>
</dbReference>
<sequence>MLSFVPIHIFLWSLLFCFFMIVYGAELGDINCLREINNSSDSSNQIWDFNFNINTIDLCSSFTGIECMNSGIDEEKVISLKLSNMGLEGQFPHCIENFSWLQNLNLSHNKLFGNIPPDISSKLPYLTSLDLSNNNFYGEIPKAIANLSYLNTLRLDGNQLKGTIPKELGFLPRITVFSVANNLLSGPVPVFVNNNVDVSLSYVNNSGLCGGTTLGSCDEESLFGKPFWYSFVIAFVCSATSVIVTFMDYTQPWKEFKKSSKKSNTIYPLRKELNNQKHTTNVAQLLPLALQEEGNKELCRLLERLIPRMSFMELCKATNYFSSNNIMGLGTTGIMYKAEVPNNCLIAVKRFYDSEKYKRQFLLETMIPGRHMHRNIASLLGFCIEKKERILVYSYISNGTLCHWLHNSQLEWPERIHIAIGIARGLSWLHKKCNIIHLNLSSECVLLDKNFEPKISNFGKAKFIMNQKNHARMRLFLVDEVIGVKGSFEKDIYDFGIILFELITGQKLSLSSDSYSTNYDDDIGVDNSSLRSYISNRLFTDPSDFYYATDKCITGKGFDDKIHGLLEVACKCVKPSMEQRLKMDYVYRTIAAMWKG</sequence>
<dbReference type="FunFam" id="3.80.10.10:FF:000400">
    <property type="entry name" value="Nuclear pore complex protein NUP107"/>
    <property type="match status" value="1"/>
</dbReference>
<keyword evidence="3" id="KW-0134">Cell wall</keyword>
<name>A0A444WY16_ARAHY</name>
<dbReference type="PROSITE" id="PS50011">
    <property type="entry name" value="PROTEIN_KINASE_DOM"/>
    <property type="match status" value="1"/>
</dbReference>
<evidence type="ECO:0000256" key="15">
    <source>
        <dbReference type="SAM" id="SignalP"/>
    </source>
</evidence>
<organism evidence="17 18">
    <name type="scientific">Arachis hypogaea</name>
    <name type="common">Peanut</name>
    <dbReference type="NCBI Taxonomy" id="3818"/>
    <lineage>
        <taxon>Eukaryota</taxon>
        <taxon>Viridiplantae</taxon>
        <taxon>Streptophyta</taxon>
        <taxon>Embryophyta</taxon>
        <taxon>Tracheophyta</taxon>
        <taxon>Spermatophyta</taxon>
        <taxon>Magnoliopsida</taxon>
        <taxon>eudicotyledons</taxon>
        <taxon>Gunneridae</taxon>
        <taxon>Pentapetalae</taxon>
        <taxon>rosids</taxon>
        <taxon>fabids</taxon>
        <taxon>Fabales</taxon>
        <taxon>Fabaceae</taxon>
        <taxon>Papilionoideae</taxon>
        <taxon>50 kb inversion clade</taxon>
        <taxon>dalbergioids sensu lato</taxon>
        <taxon>Dalbergieae</taxon>
        <taxon>Pterocarpus clade</taxon>
        <taxon>Arachis</taxon>
    </lineage>
</organism>
<dbReference type="PANTHER" id="PTHR48007">
    <property type="entry name" value="LEUCINE-RICH REPEAT RECEPTOR-LIKE PROTEIN KINASE PXC1"/>
    <property type="match status" value="1"/>
</dbReference>
<evidence type="ECO:0000256" key="7">
    <source>
        <dbReference type="ARBA" id="ARBA00022729"/>
    </source>
</evidence>
<dbReference type="Proteomes" id="UP000289738">
    <property type="component" value="Chromosome B10"/>
</dbReference>
<comment type="caution">
    <text evidence="17">The sequence shown here is derived from an EMBL/GenBank/DDBJ whole genome shotgun (WGS) entry which is preliminary data.</text>
</comment>
<evidence type="ECO:0000256" key="3">
    <source>
        <dbReference type="ARBA" id="ARBA00022512"/>
    </source>
</evidence>
<keyword evidence="7 15" id="KW-0732">Signal</keyword>
<accession>A0A444WY16</accession>
<keyword evidence="12" id="KW-1015">Disulfide bond</keyword>
<evidence type="ECO:0000256" key="10">
    <source>
        <dbReference type="ARBA" id="ARBA00022989"/>
    </source>
</evidence>
<keyword evidence="10 14" id="KW-1133">Transmembrane helix</keyword>
<dbReference type="Gramene" id="arahy.Tifrunner.gnm2.ann2.Ah20g073600.1">
    <property type="protein sequence ID" value="arahy.Tifrunner.gnm2.ann2.Ah20g073600.1-CDS"/>
    <property type="gene ID" value="arahy.Tifrunner.gnm2.ann2.Ah20g073600"/>
</dbReference>
<evidence type="ECO:0000259" key="16">
    <source>
        <dbReference type="PROSITE" id="PS50011"/>
    </source>
</evidence>
<dbReference type="AlphaFoldDB" id="A0A444WY16"/>
<evidence type="ECO:0000256" key="11">
    <source>
        <dbReference type="ARBA" id="ARBA00023136"/>
    </source>
</evidence>
<dbReference type="Gene3D" id="3.30.200.20">
    <property type="entry name" value="Phosphorylase Kinase, domain 1"/>
    <property type="match status" value="1"/>
</dbReference>
<keyword evidence="8" id="KW-0677">Repeat</keyword>
<keyword evidence="5" id="KW-0433">Leucine-rich repeat</keyword>
<dbReference type="GO" id="GO:0004672">
    <property type="term" value="F:protein kinase activity"/>
    <property type="evidence" value="ECO:0007669"/>
    <property type="project" value="InterPro"/>
</dbReference>
<evidence type="ECO:0000256" key="9">
    <source>
        <dbReference type="ARBA" id="ARBA00022821"/>
    </source>
</evidence>
<dbReference type="SMR" id="A0A444WY16"/>
<feature type="chain" id="PRO_5018983862" description="Protein kinase domain-containing protein" evidence="15">
    <location>
        <begin position="25"/>
        <end position="596"/>
    </location>
</feature>
<dbReference type="Pfam" id="PF07714">
    <property type="entry name" value="PK_Tyr_Ser-Thr"/>
    <property type="match status" value="1"/>
</dbReference>
<evidence type="ECO:0000313" key="17">
    <source>
        <dbReference type="EMBL" id="RYQ82242.1"/>
    </source>
</evidence>
<comment type="subcellular location">
    <subcellularLocation>
        <location evidence="1">Membrane</location>
        <topology evidence="1">Peripheral membrane protein</topology>
    </subcellularLocation>
    <subcellularLocation>
        <location evidence="2">Secreted</location>
        <location evidence="2">Cell wall</location>
    </subcellularLocation>
</comment>
<dbReference type="SUPFAM" id="SSF52058">
    <property type="entry name" value="L domain-like"/>
    <property type="match status" value="1"/>
</dbReference>
<dbReference type="GO" id="GO:0006952">
    <property type="term" value="P:defense response"/>
    <property type="evidence" value="ECO:0007669"/>
    <property type="project" value="UniProtKB-KW"/>
</dbReference>
<evidence type="ECO:0000256" key="12">
    <source>
        <dbReference type="ARBA" id="ARBA00023157"/>
    </source>
</evidence>
<feature type="signal peptide" evidence="15">
    <location>
        <begin position="1"/>
        <end position="24"/>
    </location>
</feature>
<dbReference type="STRING" id="3818.A0A444WY16"/>
<keyword evidence="6 14" id="KW-0812">Transmembrane</keyword>
<dbReference type="Gene3D" id="3.80.10.10">
    <property type="entry name" value="Ribonuclease Inhibitor"/>
    <property type="match status" value="1"/>
</dbReference>
<dbReference type="EMBL" id="SDMP01000020">
    <property type="protein sequence ID" value="RYQ82242.1"/>
    <property type="molecule type" value="Genomic_DNA"/>
</dbReference>
<dbReference type="InterPro" id="IPR032675">
    <property type="entry name" value="LRR_dom_sf"/>
</dbReference>
<dbReference type="SUPFAM" id="SSF56112">
    <property type="entry name" value="Protein kinase-like (PK-like)"/>
    <property type="match status" value="1"/>
</dbReference>
<evidence type="ECO:0000256" key="4">
    <source>
        <dbReference type="ARBA" id="ARBA00022525"/>
    </source>
</evidence>
<dbReference type="Gene3D" id="1.10.510.10">
    <property type="entry name" value="Transferase(Phosphotransferase) domain 1"/>
    <property type="match status" value="1"/>
</dbReference>
<evidence type="ECO:0000256" key="6">
    <source>
        <dbReference type="ARBA" id="ARBA00022692"/>
    </source>
</evidence>
<dbReference type="PANTHER" id="PTHR48007:SF86">
    <property type="entry name" value="(WILD MALAYSIAN BANANA) HYPOTHETICAL PROTEIN"/>
    <property type="match status" value="1"/>
</dbReference>
<feature type="domain" description="Protein kinase" evidence="16">
    <location>
        <begin position="321"/>
        <end position="566"/>
    </location>
</feature>
<dbReference type="OrthoDB" id="1890790at2759"/>
<evidence type="ECO:0000256" key="13">
    <source>
        <dbReference type="ARBA" id="ARBA00038043"/>
    </source>
</evidence>
<dbReference type="InterPro" id="IPR001611">
    <property type="entry name" value="Leu-rich_rpt"/>
</dbReference>
<keyword evidence="11 14" id="KW-0472">Membrane</keyword>
<evidence type="ECO:0000256" key="5">
    <source>
        <dbReference type="ARBA" id="ARBA00022614"/>
    </source>
</evidence>
<dbReference type="GO" id="GO:0005524">
    <property type="term" value="F:ATP binding"/>
    <property type="evidence" value="ECO:0007669"/>
    <property type="project" value="InterPro"/>
</dbReference>
<reference evidence="17 18" key="1">
    <citation type="submission" date="2019-01" db="EMBL/GenBank/DDBJ databases">
        <title>Sequencing of cultivated peanut Arachis hypogaea provides insights into genome evolution and oil improvement.</title>
        <authorList>
            <person name="Chen X."/>
        </authorList>
    </citation>
    <scope>NUCLEOTIDE SEQUENCE [LARGE SCALE GENOMIC DNA]</scope>
    <source>
        <strain evidence="18">cv. Fuhuasheng</strain>
        <tissue evidence="17">Leaves</tissue>
    </source>
</reference>
<dbReference type="InterPro" id="IPR000719">
    <property type="entry name" value="Prot_kinase_dom"/>
</dbReference>
<evidence type="ECO:0000313" key="18">
    <source>
        <dbReference type="Proteomes" id="UP000289738"/>
    </source>
</evidence>
<evidence type="ECO:0000256" key="2">
    <source>
        <dbReference type="ARBA" id="ARBA00004191"/>
    </source>
</evidence>
<dbReference type="Pfam" id="PF00560">
    <property type="entry name" value="LRR_1"/>
    <property type="match status" value="3"/>
</dbReference>
<evidence type="ECO:0000256" key="8">
    <source>
        <dbReference type="ARBA" id="ARBA00022737"/>
    </source>
</evidence>
<proteinExistence type="inferred from homology"/>
<protein>
    <recommendedName>
        <fullName evidence="16">Protein kinase domain-containing protein</fullName>
    </recommendedName>
</protein>
<comment type="similarity">
    <text evidence="13">Belongs to the polygalacturonase-inhibiting protein family.</text>
</comment>